<dbReference type="EMBL" id="JAAALK010000082">
    <property type="protein sequence ID" value="KAG8088368.1"/>
    <property type="molecule type" value="Genomic_DNA"/>
</dbReference>
<gene>
    <name evidence="1" type="ORF">GUJ93_ZPchr0010g11087</name>
</gene>
<accession>A0A8J5WGH5</accession>
<keyword evidence="2" id="KW-1185">Reference proteome</keyword>
<reference evidence="1" key="2">
    <citation type="submission" date="2021-02" db="EMBL/GenBank/DDBJ databases">
        <authorList>
            <person name="Kimball J.A."/>
            <person name="Haas M.W."/>
            <person name="Macchietto M."/>
            <person name="Kono T."/>
            <person name="Duquette J."/>
            <person name="Shao M."/>
        </authorList>
    </citation>
    <scope>NUCLEOTIDE SEQUENCE</scope>
    <source>
        <tissue evidence="1">Fresh leaf tissue</tissue>
    </source>
</reference>
<sequence length="75" mass="8068">MSMRSWASLTKHASANGCGFGTLDERSLVRSQVCQVPIQSTNFDIVGFAVSSLKQASEAALDVDLAKHTSKGRLR</sequence>
<evidence type="ECO:0000313" key="2">
    <source>
        <dbReference type="Proteomes" id="UP000729402"/>
    </source>
</evidence>
<dbReference type="AlphaFoldDB" id="A0A8J5WGH5"/>
<reference evidence="1" key="1">
    <citation type="journal article" date="2021" name="bioRxiv">
        <title>Whole Genome Assembly and Annotation of Northern Wild Rice, Zizania palustris L., Supports a Whole Genome Duplication in the Zizania Genus.</title>
        <authorList>
            <person name="Haas M."/>
            <person name="Kono T."/>
            <person name="Macchietto M."/>
            <person name="Millas R."/>
            <person name="McGilp L."/>
            <person name="Shao M."/>
            <person name="Duquette J."/>
            <person name="Hirsch C.N."/>
            <person name="Kimball J."/>
        </authorList>
    </citation>
    <scope>NUCLEOTIDE SEQUENCE</scope>
    <source>
        <tissue evidence="1">Fresh leaf tissue</tissue>
    </source>
</reference>
<organism evidence="1 2">
    <name type="scientific">Zizania palustris</name>
    <name type="common">Northern wild rice</name>
    <dbReference type="NCBI Taxonomy" id="103762"/>
    <lineage>
        <taxon>Eukaryota</taxon>
        <taxon>Viridiplantae</taxon>
        <taxon>Streptophyta</taxon>
        <taxon>Embryophyta</taxon>
        <taxon>Tracheophyta</taxon>
        <taxon>Spermatophyta</taxon>
        <taxon>Magnoliopsida</taxon>
        <taxon>Liliopsida</taxon>
        <taxon>Poales</taxon>
        <taxon>Poaceae</taxon>
        <taxon>BOP clade</taxon>
        <taxon>Oryzoideae</taxon>
        <taxon>Oryzeae</taxon>
        <taxon>Zizaniinae</taxon>
        <taxon>Zizania</taxon>
    </lineage>
</organism>
<comment type="caution">
    <text evidence="1">The sequence shown here is derived from an EMBL/GenBank/DDBJ whole genome shotgun (WGS) entry which is preliminary data.</text>
</comment>
<evidence type="ECO:0000313" key="1">
    <source>
        <dbReference type="EMBL" id="KAG8088368.1"/>
    </source>
</evidence>
<dbReference type="Proteomes" id="UP000729402">
    <property type="component" value="Unassembled WGS sequence"/>
</dbReference>
<name>A0A8J5WGH5_ZIZPA</name>
<protein>
    <submittedName>
        <fullName evidence="1">Uncharacterized protein</fullName>
    </submittedName>
</protein>
<proteinExistence type="predicted"/>